<evidence type="ECO:0000259" key="2">
    <source>
        <dbReference type="PROSITE" id="PS50943"/>
    </source>
</evidence>
<evidence type="ECO:0000313" key="4">
    <source>
        <dbReference type="Proteomes" id="UP001596302"/>
    </source>
</evidence>
<name>A0ABW1J6C8_9PSEU</name>
<sequence length="248" mass="27577">MPESRPKPWPESLAAAVGQRVAYYRRERGLTAQQLSDELKTRLGVNMKRTVLGGLESGARKAVGLAEILAIAYVLGVPPLLLMTPLGERADIELLPGVDADPWDAAQWITGEGKPPSGSPDALWRRNADLLTLYREHTAKEAEWRAQTRIPPDLSPEEANRLFERAAARRAEIEDALRYIRRSIRGRGDLPPALPPELAHLDADEPEPRLRPTADVVPARSNEAESERVLAEVRLRRQTRRKDGSTGE</sequence>
<dbReference type="CDD" id="cd00093">
    <property type="entry name" value="HTH_XRE"/>
    <property type="match status" value="1"/>
</dbReference>
<dbReference type="EMBL" id="JBHSQW010000035">
    <property type="protein sequence ID" value="MFC5996257.1"/>
    <property type="molecule type" value="Genomic_DNA"/>
</dbReference>
<accession>A0ABW1J6C8</accession>
<evidence type="ECO:0000313" key="3">
    <source>
        <dbReference type="EMBL" id="MFC5996257.1"/>
    </source>
</evidence>
<proteinExistence type="predicted"/>
<comment type="caution">
    <text evidence="3">The sequence shown here is derived from an EMBL/GenBank/DDBJ whole genome shotgun (WGS) entry which is preliminary data.</text>
</comment>
<feature type="compositionally biased region" description="Basic and acidic residues" evidence="1">
    <location>
        <begin position="199"/>
        <end position="212"/>
    </location>
</feature>
<dbReference type="SUPFAM" id="SSF47413">
    <property type="entry name" value="lambda repressor-like DNA-binding domains"/>
    <property type="match status" value="1"/>
</dbReference>
<organism evidence="3 4">
    <name type="scientific">Pseudonocardia hispaniensis</name>
    <dbReference type="NCBI Taxonomy" id="904933"/>
    <lineage>
        <taxon>Bacteria</taxon>
        <taxon>Bacillati</taxon>
        <taxon>Actinomycetota</taxon>
        <taxon>Actinomycetes</taxon>
        <taxon>Pseudonocardiales</taxon>
        <taxon>Pseudonocardiaceae</taxon>
        <taxon>Pseudonocardia</taxon>
    </lineage>
</organism>
<dbReference type="InterPro" id="IPR010982">
    <property type="entry name" value="Lambda_DNA-bd_dom_sf"/>
</dbReference>
<dbReference type="Gene3D" id="1.10.260.40">
    <property type="entry name" value="lambda repressor-like DNA-binding domains"/>
    <property type="match status" value="1"/>
</dbReference>
<reference evidence="4" key="1">
    <citation type="journal article" date="2019" name="Int. J. Syst. Evol. Microbiol.">
        <title>The Global Catalogue of Microorganisms (GCM) 10K type strain sequencing project: providing services to taxonomists for standard genome sequencing and annotation.</title>
        <authorList>
            <consortium name="The Broad Institute Genomics Platform"/>
            <consortium name="The Broad Institute Genome Sequencing Center for Infectious Disease"/>
            <person name="Wu L."/>
            <person name="Ma J."/>
        </authorList>
    </citation>
    <scope>NUCLEOTIDE SEQUENCE [LARGE SCALE GENOMIC DNA]</scope>
    <source>
        <strain evidence="4">CCM 8391</strain>
    </source>
</reference>
<feature type="domain" description="HTH cro/C1-type" evidence="2">
    <location>
        <begin position="21"/>
        <end position="82"/>
    </location>
</feature>
<protein>
    <submittedName>
        <fullName evidence="3">Helix-turn-helix domain-containing protein</fullName>
    </submittedName>
</protein>
<feature type="compositionally biased region" description="Basic and acidic residues" evidence="1">
    <location>
        <begin position="222"/>
        <end position="248"/>
    </location>
</feature>
<feature type="region of interest" description="Disordered" evidence="1">
    <location>
        <begin position="189"/>
        <end position="248"/>
    </location>
</feature>
<dbReference type="PROSITE" id="PS50943">
    <property type="entry name" value="HTH_CROC1"/>
    <property type="match status" value="1"/>
</dbReference>
<evidence type="ECO:0000256" key="1">
    <source>
        <dbReference type="SAM" id="MobiDB-lite"/>
    </source>
</evidence>
<dbReference type="Proteomes" id="UP001596302">
    <property type="component" value="Unassembled WGS sequence"/>
</dbReference>
<dbReference type="InterPro" id="IPR001387">
    <property type="entry name" value="Cro/C1-type_HTH"/>
</dbReference>
<keyword evidence="4" id="KW-1185">Reference proteome</keyword>
<gene>
    <name evidence="3" type="ORF">ACFQE5_18810</name>
</gene>
<dbReference type="SMART" id="SM00530">
    <property type="entry name" value="HTH_XRE"/>
    <property type="match status" value="1"/>
</dbReference>
<dbReference type="RefSeq" id="WP_379586789.1">
    <property type="nucleotide sequence ID" value="NZ_JBHSQW010000035.1"/>
</dbReference>